<feature type="compositionally biased region" description="Polar residues" evidence="2">
    <location>
        <begin position="133"/>
        <end position="145"/>
    </location>
</feature>
<dbReference type="AlphaFoldDB" id="A0A9X2IHV2"/>
<proteinExistence type="predicted"/>
<dbReference type="EMBL" id="JAMOIL010000030">
    <property type="protein sequence ID" value="MCM0622180.1"/>
    <property type="molecule type" value="Genomic_DNA"/>
</dbReference>
<accession>A0A9X2IHV2</accession>
<evidence type="ECO:0000313" key="4">
    <source>
        <dbReference type="EMBL" id="MCM0622180.1"/>
    </source>
</evidence>
<sequence>MSAVAWGSVATIAVAIIGVIAGIVQHALRSSDRQAERGLANATGWEKLITSQSTWVERQDKALAELQEAREIERRRINELDASLRTTQAEVSRLRMLEAQLAKALSYIRDLIAWGLAGGGPHPPEPPEGLHVTPNTQPTTHRPEE</sequence>
<evidence type="ECO:0000256" key="3">
    <source>
        <dbReference type="SAM" id="Phobius"/>
    </source>
</evidence>
<gene>
    <name evidence="4" type="ORF">M8330_17955</name>
</gene>
<feature type="region of interest" description="Disordered" evidence="2">
    <location>
        <begin position="119"/>
        <end position="145"/>
    </location>
</feature>
<evidence type="ECO:0000313" key="5">
    <source>
        <dbReference type="Proteomes" id="UP001139485"/>
    </source>
</evidence>
<evidence type="ECO:0008006" key="6">
    <source>
        <dbReference type="Google" id="ProtNLM"/>
    </source>
</evidence>
<keyword evidence="1" id="KW-0175">Coiled coil</keyword>
<evidence type="ECO:0000256" key="1">
    <source>
        <dbReference type="SAM" id="Coils"/>
    </source>
</evidence>
<keyword evidence="5" id="KW-1185">Reference proteome</keyword>
<reference evidence="4" key="1">
    <citation type="submission" date="2022-05" db="EMBL/GenBank/DDBJ databases">
        <authorList>
            <person name="Tuo L."/>
        </authorList>
    </citation>
    <scope>NUCLEOTIDE SEQUENCE</scope>
    <source>
        <strain evidence="4">BSK12Z-4</strain>
    </source>
</reference>
<dbReference type="RefSeq" id="WP_250828442.1">
    <property type="nucleotide sequence ID" value="NZ_JAMOIL010000030.1"/>
</dbReference>
<organism evidence="4 5">
    <name type="scientific">Nocardioides bruguierae</name>
    <dbReference type="NCBI Taxonomy" id="2945102"/>
    <lineage>
        <taxon>Bacteria</taxon>
        <taxon>Bacillati</taxon>
        <taxon>Actinomycetota</taxon>
        <taxon>Actinomycetes</taxon>
        <taxon>Propionibacteriales</taxon>
        <taxon>Nocardioidaceae</taxon>
        <taxon>Nocardioides</taxon>
    </lineage>
</organism>
<comment type="caution">
    <text evidence="4">The sequence shown here is derived from an EMBL/GenBank/DDBJ whole genome shotgun (WGS) entry which is preliminary data.</text>
</comment>
<protein>
    <recommendedName>
        <fullName evidence="6">DUF2746 domain-containing protein</fullName>
    </recommendedName>
</protein>
<feature type="coiled-coil region" evidence="1">
    <location>
        <begin position="56"/>
        <end position="90"/>
    </location>
</feature>
<dbReference type="Proteomes" id="UP001139485">
    <property type="component" value="Unassembled WGS sequence"/>
</dbReference>
<keyword evidence="3" id="KW-0812">Transmembrane</keyword>
<keyword evidence="3" id="KW-1133">Transmembrane helix</keyword>
<feature type="transmembrane region" description="Helical" evidence="3">
    <location>
        <begin position="6"/>
        <end position="28"/>
    </location>
</feature>
<name>A0A9X2IHV2_9ACTN</name>
<keyword evidence="3" id="KW-0472">Membrane</keyword>
<evidence type="ECO:0000256" key="2">
    <source>
        <dbReference type="SAM" id="MobiDB-lite"/>
    </source>
</evidence>